<evidence type="ECO:0000256" key="3">
    <source>
        <dbReference type="ARBA" id="ARBA00010763"/>
    </source>
</evidence>
<keyword evidence="9" id="KW-1185">Reference proteome</keyword>
<dbReference type="Pfam" id="PF03454">
    <property type="entry name" value="MoeA_C"/>
    <property type="match status" value="1"/>
</dbReference>
<keyword evidence="6" id="KW-0808">Transferase</keyword>
<dbReference type="InterPro" id="IPR036135">
    <property type="entry name" value="MoeA_linker/N_sf"/>
</dbReference>
<dbReference type="InterPro" id="IPR005110">
    <property type="entry name" value="MoeA_linker/N"/>
</dbReference>
<gene>
    <name evidence="8" type="ORF">EBB_20445</name>
</gene>
<dbReference type="SUPFAM" id="SSF63867">
    <property type="entry name" value="MoeA C-terminal domain-like"/>
    <property type="match status" value="1"/>
</dbReference>
<evidence type="ECO:0000313" key="9">
    <source>
        <dbReference type="Proteomes" id="UP000641152"/>
    </source>
</evidence>
<dbReference type="Pfam" id="PF03453">
    <property type="entry name" value="MoeA_N"/>
    <property type="match status" value="1"/>
</dbReference>
<dbReference type="NCBIfam" id="TIGR00177">
    <property type="entry name" value="molyb_syn"/>
    <property type="match status" value="1"/>
</dbReference>
<dbReference type="PROSITE" id="PS01079">
    <property type="entry name" value="MOCF_BIOSYNTHESIS_2"/>
    <property type="match status" value="1"/>
</dbReference>
<dbReference type="RefSeq" id="WP_192395568.1">
    <property type="nucleotide sequence ID" value="NZ_CAJHIU010000003.1"/>
</dbReference>
<evidence type="ECO:0000256" key="4">
    <source>
        <dbReference type="ARBA" id="ARBA00023150"/>
    </source>
</evidence>
<evidence type="ECO:0000259" key="7">
    <source>
        <dbReference type="SMART" id="SM00852"/>
    </source>
</evidence>
<evidence type="ECO:0000256" key="2">
    <source>
        <dbReference type="ARBA" id="ARBA00005046"/>
    </source>
</evidence>
<dbReference type="Gene3D" id="2.40.340.10">
    <property type="entry name" value="MoeA, C-terminal, domain IV"/>
    <property type="match status" value="1"/>
</dbReference>
<reference evidence="8 9" key="1">
    <citation type="submission" date="2020-09" db="EMBL/GenBank/DDBJ databases">
        <title>Methylomonas albis sp. nov. and Methylomonas fluvii sp. nov.: Two cold-adapted methanotrophs from the River Elbe and an amended description of Methylovulum psychrotolerans strain Eb1.</title>
        <authorList>
            <person name="Bussmann I.K."/>
            <person name="Klings K.-W."/>
            <person name="Warnstedt J."/>
            <person name="Hoppert M."/>
            <person name="Saborowski A."/>
            <person name="Horn F."/>
            <person name="Liebner S."/>
        </authorList>
    </citation>
    <scope>NUCLEOTIDE SEQUENCE [LARGE SCALE GENOMIC DNA]</scope>
    <source>
        <strain evidence="8 9">EbB</strain>
    </source>
</reference>
<proteinExistence type="inferred from homology"/>
<keyword evidence="6" id="KW-0479">Metal-binding</keyword>
<sequence length="414" mass="44686">MTNICYPNKYDLLSVEQALLEIRKAIETVTEQELIDLPQALGRVLFDTVVSPIDIPPQRTAAMDGYAFAAGDVSAGQAAKLQVIGIAWAGRPFLVQQKPGQCVRIFTGAVVPEFADSVIAQEQIETDGDIVSLPIDWQPYKNIRAAGSDVKQHEELITAPKKLTARDLSLMAAAGIEKISVKRKLKIGFFSTGDELVPLGEPLAIGQIYDSNRYLLAGLISDPNHTVSDLGIVADDPLKLEQTFKNAAQQHDAIICTGGASVGDADFVKQTLEKCGQVNFWKLAIKPGKPLAFGKIGSCWFFGLPGNPVAVLVTYEKFVKPGLEKLAGVPSTQALRLRVHCDSPLKKSPGRQEYQRGILYQQAGGELAVRLAGQQDSHQLKVASQSNCFIVLDADSTGMDAGEMVTVEPFSAVL</sequence>
<dbReference type="PANTHER" id="PTHR10192:SF5">
    <property type="entry name" value="GEPHYRIN"/>
    <property type="match status" value="1"/>
</dbReference>
<dbReference type="Proteomes" id="UP000641152">
    <property type="component" value="Unassembled WGS sequence"/>
</dbReference>
<dbReference type="InterPro" id="IPR008284">
    <property type="entry name" value="MoCF_biosynth_CS"/>
</dbReference>
<dbReference type="InterPro" id="IPR038987">
    <property type="entry name" value="MoeA-like"/>
</dbReference>
<feature type="domain" description="MoaB/Mog" evidence="7">
    <location>
        <begin position="188"/>
        <end position="325"/>
    </location>
</feature>
<dbReference type="CDD" id="cd00887">
    <property type="entry name" value="MoeA"/>
    <property type="match status" value="1"/>
</dbReference>
<evidence type="ECO:0000256" key="5">
    <source>
        <dbReference type="ARBA" id="ARBA00047317"/>
    </source>
</evidence>
<dbReference type="InterPro" id="IPR001453">
    <property type="entry name" value="MoaB/Mog_dom"/>
</dbReference>
<dbReference type="EMBL" id="JACXST010000003">
    <property type="protein sequence ID" value="MBD9362831.1"/>
    <property type="molecule type" value="Genomic_DNA"/>
</dbReference>
<evidence type="ECO:0000313" key="8">
    <source>
        <dbReference type="EMBL" id="MBD9362831.1"/>
    </source>
</evidence>
<keyword evidence="6" id="KW-0460">Magnesium</keyword>
<dbReference type="SMART" id="SM00852">
    <property type="entry name" value="MoCF_biosynth"/>
    <property type="match status" value="1"/>
</dbReference>
<comment type="caution">
    <text evidence="8">The sequence shown here is derived from an EMBL/GenBank/DDBJ whole genome shotgun (WGS) entry which is preliminary data.</text>
</comment>
<dbReference type="SUPFAM" id="SSF53218">
    <property type="entry name" value="Molybdenum cofactor biosynthesis proteins"/>
    <property type="match status" value="1"/>
</dbReference>
<keyword evidence="4 6" id="KW-0501">Molybdenum cofactor biosynthesis</keyword>
<comment type="similarity">
    <text evidence="3 6">Belongs to the MoeA family.</text>
</comment>
<dbReference type="InterPro" id="IPR005111">
    <property type="entry name" value="MoeA_C_domain_IV"/>
</dbReference>
<comment type="cofactor">
    <cofactor evidence="6">
        <name>Mg(2+)</name>
        <dbReference type="ChEBI" id="CHEBI:18420"/>
    </cofactor>
</comment>
<dbReference type="NCBIfam" id="NF045515">
    <property type="entry name" value="Glp_gephyrin"/>
    <property type="match status" value="1"/>
</dbReference>
<dbReference type="Gene3D" id="3.40.980.10">
    <property type="entry name" value="MoaB/Mog-like domain"/>
    <property type="match status" value="1"/>
</dbReference>
<dbReference type="Gene3D" id="2.170.190.11">
    <property type="entry name" value="Molybdopterin biosynthesis moea protein, domain 3"/>
    <property type="match status" value="1"/>
</dbReference>
<evidence type="ECO:0000256" key="6">
    <source>
        <dbReference type="RuleBase" id="RU365090"/>
    </source>
</evidence>
<accession>A0ABR9DJ24</accession>
<dbReference type="InterPro" id="IPR036425">
    <property type="entry name" value="MoaB/Mog-like_dom_sf"/>
</dbReference>
<keyword evidence="6" id="KW-0500">Molybdenum</keyword>
<dbReference type="PANTHER" id="PTHR10192">
    <property type="entry name" value="MOLYBDOPTERIN BIOSYNTHESIS PROTEIN"/>
    <property type="match status" value="1"/>
</dbReference>
<comment type="catalytic activity">
    <reaction evidence="5">
        <text>adenylyl-molybdopterin + molybdate = Mo-molybdopterin + AMP + H(+)</text>
        <dbReference type="Rhea" id="RHEA:35047"/>
        <dbReference type="ChEBI" id="CHEBI:15378"/>
        <dbReference type="ChEBI" id="CHEBI:36264"/>
        <dbReference type="ChEBI" id="CHEBI:62727"/>
        <dbReference type="ChEBI" id="CHEBI:71302"/>
        <dbReference type="ChEBI" id="CHEBI:456215"/>
        <dbReference type="EC" id="2.10.1.1"/>
    </reaction>
</comment>
<comment type="function">
    <text evidence="1 6">Catalyzes the insertion of molybdate into adenylated molybdopterin with the concomitant release of AMP.</text>
</comment>
<dbReference type="SUPFAM" id="SSF63882">
    <property type="entry name" value="MoeA N-terminal region -like"/>
    <property type="match status" value="1"/>
</dbReference>
<comment type="pathway">
    <text evidence="2 6">Cofactor biosynthesis; molybdopterin biosynthesis.</text>
</comment>
<organism evidence="8 9">
    <name type="scientific">Methylomonas fluvii</name>
    <dbReference type="NCBI Taxonomy" id="1854564"/>
    <lineage>
        <taxon>Bacteria</taxon>
        <taxon>Pseudomonadati</taxon>
        <taxon>Pseudomonadota</taxon>
        <taxon>Gammaproteobacteria</taxon>
        <taxon>Methylococcales</taxon>
        <taxon>Methylococcaceae</taxon>
        <taxon>Methylomonas</taxon>
    </lineage>
</organism>
<dbReference type="Pfam" id="PF00994">
    <property type="entry name" value="MoCF_biosynth"/>
    <property type="match status" value="1"/>
</dbReference>
<dbReference type="InterPro" id="IPR036688">
    <property type="entry name" value="MoeA_C_domain_IV_sf"/>
</dbReference>
<name>A0ABR9DJ24_9GAMM</name>
<dbReference type="EC" id="2.10.1.1" evidence="6"/>
<dbReference type="Gene3D" id="3.90.105.10">
    <property type="entry name" value="Molybdopterin biosynthesis moea protein, domain 2"/>
    <property type="match status" value="1"/>
</dbReference>
<protein>
    <recommendedName>
        <fullName evidence="6">Molybdopterin molybdenumtransferase</fullName>
        <ecNumber evidence="6">2.10.1.1</ecNumber>
    </recommendedName>
</protein>
<evidence type="ECO:0000256" key="1">
    <source>
        <dbReference type="ARBA" id="ARBA00002901"/>
    </source>
</evidence>